<keyword evidence="5" id="KW-0472">Membrane</keyword>
<dbReference type="InterPro" id="IPR014756">
    <property type="entry name" value="Ig_E-set"/>
</dbReference>
<keyword evidence="3 6" id="KW-0732">Signal</keyword>
<dbReference type="OrthoDB" id="5242236at2"/>
<dbReference type="GO" id="GO:0046688">
    <property type="term" value="P:response to copper ion"/>
    <property type="evidence" value="ECO:0007669"/>
    <property type="project" value="InterPro"/>
</dbReference>
<accession>A0A5B8C6I4</accession>
<dbReference type="KEGG" id="gyu:FE374_01850"/>
<evidence type="ECO:0000259" key="7">
    <source>
        <dbReference type="Pfam" id="PF04234"/>
    </source>
</evidence>
<dbReference type="GO" id="GO:0006825">
    <property type="term" value="P:copper ion transport"/>
    <property type="evidence" value="ECO:0007669"/>
    <property type="project" value="InterPro"/>
</dbReference>
<protein>
    <submittedName>
        <fullName evidence="8">Copper resistance protein CopC</fullName>
    </submittedName>
</protein>
<feature type="transmembrane region" description="Helical" evidence="5">
    <location>
        <begin position="192"/>
        <end position="215"/>
    </location>
</feature>
<dbReference type="Pfam" id="PF04234">
    <property type="entry name" value="CopC"/>
    <property type="match status" value="1"/>
</dbReference>
<dbReference type="Gene3D" id="2.60.40.1220">
    <property type="match status" value="1"/>
</dbReference>
<keyword evidence="5" id="KW-0812">Transmembrane</keyword>
<dbReference type="PANTHER" id="PTHR34820">
    <property type="entry name" value="INNER MEMBRANE PROTEIN YEBZ"/>
    <property type="match status" value="1"/>
</dbReference>
<comment type="subcellular location">
    <subcellularLocation>
        <location evidence="1">Cell envelope</location>
    </subcellularLocation>
</comment>
<keyword evidence="4" id="KW-0186">Copper</keyword>
<dbReference type="EMBL" id="CP040915">
    <property type="protein sequence ID" value="QDC23536.1"/>
    <property type="molecule type" value="Genomic_DNA"/>
</dbReference>
<dbReference type="GO" id="GO:0005507">
    <property type="term" value="F:copper ion binding"/>
    <property type="evidence" value="ECO:0007669"/>
    <property type="project" value="InterPro"/>
</dbReference>
<dbReference type="GO" id="GO:0042597">
    <property type="term" value="C:periplasmic space"/>
    <property type="evidence" value="ECO:0007669"/>
    <property type="project" value="InterPro"/>
</dbReference>
<dbReference type="GO" id="GO:0005886">
    <property type="term" value="C:plasma membrane"/>
    <property type="evidence" value="ECO:0007669"/>
    <property type="project" value="TreeGrafter"/>
</dbReference>
<proteinExistence type="predicted"/>
<gene>
    <name evidence="8" type="ORF">FE374_01850</name>
</gene>
<evidence type="ECO:0000313" key="8">
    <source>
        <dbReference type="EMBL" id="QDC23536.1"/>
    </source>
</evidence>
<dbReference type="PANTHER" id="PTHR34820:SF4">
    <property type="entry name" value="INNER MEMBRANE PROTEIN YEBZ"/>
    <property type="match status" value="1"/>
</dbReference>
<dbReference type="InterPro" id="IPR007348">
    <property type="entry name" value="CopC_dom"/>
</dbReference>
<evidence type="ECO:0000256" key="1">
    <source>
        <dbReference type="ARBA" id="ARBA00004196"/>
    </source>
</evidence>
<dbReference type="Proteomes" id="UP000314616">
    <property type="component" value="Chromosome"/>
</dbReference>
<organism evidence="8 9">
    <name type="scientific">Georgenia yuyongxinii</name>
    <dbReference type="NCBI Taxonomy" id="2589797"/>
    <lineage>
        <taxon>Bacteria</taxon>
        <taxon>Bacillati</taxon>
        <taxon>Actinomycetota</taxon>
        <taxon>Actinomycetes</taxon>
        <taxon>Micrococcales</taxon>
        <taxon>Bogoriellaceae</taxon>
        <taxon>Georgenia</taxon>
    </lineage>
</organism>
<name>A0A5B8C6I4_9MICO</name>
<evidence type="ECO:0000256" key="2">
    <source>
        <dbReference type="ARBA" id="ARBA00022723"/>
    </source>
</evidence>
<dbReference type="AlphaFoldDB" id="A0A5B8C6I4"/>
<evidence type="ECO:0000256" key="6">
    <source>
        <dbReference type="SAM" id="SignalP"/>
    </source>
</evidence>
<reference evidence="8 9" key="1">
    <citation type="submission" date="2019-05" db="EMBL/GenBank/DDBJ databases">
        <title>Georgenia *** sp. nov., and Georgenia *** sp. nov., isolated from the intestinal contents of plateau pika (Ochotona curzoniae) in the Qinghai-Tibet plateau of China.</title>
        <authorList>
            <person name="Tian Z."/>
        </authorList>
    </citation>
    <scope>NUCLEOTIDE SEQUENCE [LARGE SCALE GENOMIC DNA]</scope>
    <source>
        <strain evidence="8 9">Z443</strain>
    </source>
</reference>
<evidence type="ECO:0000256" key="3">
    <source>
        <dbReference type="ARBA" id="ARBA00022729"/>
    </source>
</evidence>
<evidence type="ECO:0000256" key="4">
    <source>
        <dbReference type="ARBA" id="ARBA00023008"/>
    </source>
</evidence>
<feature type="signal peptide" evidence="6">
    <location>
        <begin position="1"/>
        <end position="23"/>
    </location>
</feature>
<dbReference type="GO" id="GO:0030313">
    <property type="term" value="C:cell envelope"/>
    <property type="evidence" value="ECO:0007669"/>
    <property type="project" value="UniProtKB-SubCell"/>
</dbReference>
<feature type="chain" id="PRO_5038711651" evidence="6">
    <location>
        <begin position="24"/>
        <end position="235"/>
    </location>
</feature>
<dbReference type="RefSeq" id="WP_139926978.1">
    <property type="nucleotide sequence ID" value="NZ_CP040915.1"/>
</dbReference>
<dbReference type="InterPro" id="IPR014755">
    <property type="entry name" value="Cu-Rt/internalin_Ig-like"/>
</dbReference>
<feature type="domain" description="CopC" evidence="7">
    <location>
        <begin position="26"/>
        <end position="118"/>
    </location>
</feature>
<evidence type="ECO:0000256" key="5">
    <source>
        <dbReference type="SAM" id="Phobius"/>
    </source>
</evidence>
<evidence type="ECO:0000313" key="9">
    <source>
        <dbReference type="Proteomes" id="UP000314616"/>
    </source>
</evidence>
<dbReference type="SUPFAM" id="SSF81296">
    <property type="entry name" value="E set domains"/>
    <property type="match status" value="1"/>
</dbReference>
<keyword evidence="2" id="KW-0479">Metal-binding</keyword>
<keyword evidence="5" id="KW-1133">Transmembrane helix</keyword>
<sequence>MPVRILRLLLVLGALLVLPTVPAAAHDELVSTTPADRATVDVPPGELQLVFSQPVLAVGTQVVVEDPDGNLIGTGEPQVAGDQVVVPLPDALPPGEYRVRWRVTSGDGHPVTGDLRFAATAGTTAVAAPPVAPAPVTAAPAPSDMKVPAPGVAASTAAAEPASDSAAVRTVEGAASASAAKTVDAVTSGPSWQLLAVVGGCALVAVLAVAVLAAGSRTPERVAARADRRPPRTEG</sequence>
<dbReference type="InterPro" id="IPR032694">
    <property type="entry name" value="CopC/D"/>
</dbReference>